<evidence type="ECO:0000259" key="7">
    <source>
        <dbReference type="PROSITE" id="PS51063"/>
    </source>
</evidence>
<dbReference type="NCBIfam" id="NF008365">
    <property type="entry name" value="PRK11161.1"/>
    <property type="match status" value="1"/>
</dbReference>
<evidence type="ECO:0000256" key="3">
    <source>
        <dbReference type="ARBA" id="ARBA00023125"/>
    </source>
</evidence>
<dbReference type="SUPFAM" id="SSF51206">
    <property type="entry name" value="cAMP-binding domain-like"/>
    <property type="match status" value="1"/>
</dbReference>
<keyword evidence="2" id="KW-0805">Transcription regulation</keyword>
<feature type="domain" description="HTH crp-type" evidence="7">
    <location>
        <begin position="222"/>
        <end position="295"/>
    </location>
</feature>
<dbReference type="PRINTS" id="PR00034">
    <property type="entry name" value="HTHCRP"/>
</dbReference>
<keyword evidence="3" id="KW-0238">DNA-binding</keyword>
<dbReference type="GO" id="GO:0032993">
    <property type="term" value="C:protein-DNA complex"/>
    <property type="evidence" value="ECO:0007669"/>
    <property type="project" value="UniProtKB-ARBA"/>
</dbReference>
<dbReference type="InterPro" id="IPR018490">
    <property type="entry name" value="cNMP-bd_dom_sf"/>
</dbReference>
<dbReference type="InterPro" id="IPR012318">
    <property type="entry name" value="HTH_CRP"/>
</dbReference>
<dbReference type="PROSITE" id="PS00042">
    <property type="entry name" value="HTH_CRP_1"/>
    <property type="match status" value="1"/>
</dbReference>
<dbReference type="eggNOG" id="COG0664">
    <property type="taxonomic scope" value="Bacteria"/>
</dbReference>
<evidence type="ECO:0000256" key="2">
    <source>
        <dbReference type="ARBA" id="ARBA00023015"/>
    </source>
</evidence>
<dbReference type="Gene3D" id="1.10.10.10">
    <property type="entry name" value="Winged helix-like DNA-binding domain superfamily/Winged helix DNA-binding domain"/>
    <property type="match status" value="1"/>
</dbReference>
<dbReference type="Proteomes" id="UP000028640">
    <property type="component" value="Unassembled WGS sequence"/>
</dbReference>
<dbReference type="GO" id="GO:0005829">
    <property type="term" value="C:cytosol"/>
    <property type="evidence" value="ECO:0007669"/>
    <property type="project" value="TreeGrafter"/>
</dbReference>
<dbReference type="CDD" id="cd00092">
    <property type="entry name" value="HTH_CRP"/>
    <property type="match status" value="1"/>
</dbReference>
<protein>
    <submittedName>
        <fullName evidence="8">Fumarate and nitrate reduction regulatory protein</fullName>
    </submittedName>
</protein>
<comment type="caution">
    <text evidence="8">The sequence shown here is derived from an EMBL/GenBank/DDBJ whole genome shotgun (WGS) entry which is preliminary data.</text>
</comment>
<dbReference type="PROSITE" id="PS51063">
    <property type="entry name" value="HTH_CRP_2"/>
    <property type="match status" value="1"/>
</dbReference>
<dbReference type="Pfam" id="PF00027">
    <property type="entry name" value="cNMP_binding"/>
    <property type="match status" value="1"/>
</dbReference>
<dbReference type="InterPro" id="IPR018335">
    <property type="entry name" value="Tscrpt_reg_HTH_Crp-type_CS"/>
</dbReference>
<keyword evidence="9" id="KW-1185">Reference proteome</keyword>
<evidence type="ECO:0000256" key="1">
    <source>
        <dbReference type="ARBA" id="ARBA00001966"/>
    </source>
</evidence>
<dbReference type="SMART" id="SM00419">
    <property type="entry name" value="HTH_CRP"/>
    <property type="match status" value="1"/>
</dbReference>
<feature type="domain" description="Cyclic nucleotide-binding" evidence="6">
    <location>
        <begin position="88"/>
        <end position="162"/>
    </location>
</feature>
<dbReference type="EMBL" id="JMPJ01000047">
    <property type="protein sequence ID" value="KFC81720.1"/>
    <property type="molecule type" value="Genomic_DNA"/>
</dbReference>
<comment type="cofactor">
    <cofactor evidence="1">
        <name>[4Fe-4S] cluster</name>
        <dbReference type="ChEBI" id="CHEBI:49883"/>
    </cofactor>
</comment>
<dbReference type="GO" id="GO:0000976">
    <property type="term" value="F:transcription cis-regulatory region binding"/>
    <property type="evidence" value="ECO:0007669"/>
    <property type="project" value="UniProtKB-ARBA"/>
</dbReference>
<dbReference type="Gene3D" id="2.60.120.10">
    <property type="entry name" value="Jelly Rolls"/>
    <property type="match status" value="1"/>
</dbReference>
<evidence type="ECO:0000256" key="4">
    <source>
        <dbReference type="ARBA" id="ARBA00023163"/>
    </source>
</evidence>
<organism evidence="8 9">
    <name type="scientific">Ewingella americana (strain ATCC 33852 / DSM 4580 / CCUG 14506 / JCM 5911 / LMG 7869 / NCTC 12157 / CDC 1468-78)</name>
    <dbReference type="NCBI Taxonomy" id="910964"/>
    <lineage>
        <taxon>Bacteria</taxon>
        <taxon>Pseudomonadati</taxon>
        <taxon>Pseudomonadota</taxon>
        <taxon>Gammaproteobacteria</taxon>
        <taxon>Enterobacterales</taxon>
        <taxon>Yersiniaceae</taxon>
        <taxon>Ewingella</taxon>
    </lineage>
</organism>
<dbReference type="Pfam" id="PF13545">
    <property type="entry name" value="HTH_Crp_2"/>
    <property type="match status" value="1"/>
</dbReference>
<accession>A0A085GDC5</accession>
<dbReference type="CDD" id="cd00038">
    <property type="entry name" value="CAP_ED"/>
    <property type="match status" value="1"/>
</dbReference>
<dbReference type="STRING" id="910964.GEAM_1703"/>
<dbReference type="FunFam" id="1.10.10.10:FF:000028">
    <property type="entry name" value="Fumarate/nitrate reduction transcriptional regulator Fnr"/>
    <property type="match status" value="1"/>
</dbReference>
<dbReference type="PANTHER" id="PTHR24567:SF75">
    <property type="entry name" value="FUMARATE AND NITRATE REDUCTION REGULATORY PROTEIN"/>
    <property type="match status" value="1"/>
</dbReference>
<dbReference type="GO" id="GO:0001216">
    <property type="term" value="F:DNA-binding transcription activator activity"/>
    <property type="evidence" value="ECO:0007669"/>
    <property type="project" value="UniProtKB-ARBA"/>
</dbReference>
<dbReference type="InterPro" id="IPR014710">
    <property type="entry name" value="RmlC-like_jellyroll"/>
</dbReference>
<proteinExistence type="predicted"/>
<dbReference type="SMART" id="SM00100">
    <property type="entry name" value="cNMP"/>
    <property type="match status" value="1"/>
</dbReference>
<dbReference type="AlphaFoldDB" id="A0A085GDC5"/>
<dbReference type="InterPro" id="IPR050397">
    <property type="entry name" value="Env_Response_Regulators"/>
</dbReference>
<dbReference type="PROSITE" id="PS50042">
    <property type="entry name" value="CNMP_BINDING_3"/>
    <property type="match status" value="1"/>
</dbReference>
<sequence>MILDWLIFGSRDQIIRKKIPLKIGYFNNLALLAYIPHLSILAKDVKIDPYQYCQSESIMIPEKRIIRRIQSGGCAIHCQDCSISQLCIPFTLNEHELDQLDNIIERKKPIQKGQALFKAGDELKSLYAIRSGTIKSYTITEQGDEQITGFHLAGDLVGFDAIGGLEHPSFAQALETSMVCEIPFETLDDLSGKMPNLRQQMMRLMSGEIKGDQDMILLLSKKNAEERLAAFIFNLSRRFAERCFSQREFRLTMTRGDIGNYLGLTVETISRLLGRFQKSEMLSVKGKYITIENHAMLSQLAGHSVAVTA</sequence>
<name>A0A085GDC5_EWIA3</name>
<dbReference type="InterPro" id="IPR036388">
    <property type="entry name" value="WH-like_DNA-bd_sf"/>
</dbReference>
<reference evidence="8 9" key="1">
    <citation type="submission" date="2014-05" db="EMBL/GenBank/DDBJ databases">
        <title>ATOL: Assembling a taxonomically balanced genome-scale reconstruction of the evolutionary history of the Enterobacteriaceae.</title>
        <authorList>
            <person name="Plunkett G.III."/>
            <person name="Neeno-Eckwall E.C."/>
            <person name="Glasner J.D."/>
            <person name="Perna N.T."/>
        </authorList>
    </citation>
    <scope>NUCLEOTIDE SEQUENCE [LARGE SCALE GENOMIC DNA]</scope>
    <source>
        <strain evidence="8 9">ATCC 33852</strain>
    </source>
</reference>
<dbReference type="FunFam" id="2.60.120.10:FF:000004">
    <property type="entry name" value="Fumarate/nitrate reduction transcriptional regulator Fnr"/>
    <property type="match status" value="1"/>
</dbReference>
<dbReference type="PANTHER" id="PTHR24567">
    <property type="entry name" value="CRP FAMILY TRANSCRIPTIONAL REGULATORY PROTEIN"/>
    <property type="match status" value="1"/>
</dbReference>
<dbReference type="InterPro" id="IPR000595">
    <property type="entry name" value="cNMP-bd_dom"/>
</dbReference>
<evidence type="ECO:0000259" key="6">
    <source>
        <dbReference type="PROSITE" id="PS50042"/>
    </source>
</evidence>
<evidence type="ECO:0000313" key="8">
    <source>
        <dbReference type="EMBL" id="KFC81720.1"/>
    </source>
</evidence>
<evidence type="ECO:0000256" key="5">
    <source>
        <dbReference type="ARBA" id="ARBA00037339"/>
    </source>
</evidence>
<keyword evidence="4" id="KW-0804">Transcription</keyword>
<comment type="function">
    <text evidence="5">Global transcription factor that controls the expression of over 100 target genes in response to anoxia. It facilitates the adaptation to anaerobic growth conditions by regulating the expression of gene products that are involved in anaerobic energy metabolism. When the terminal electron acceptor, O(2), is no longer available, it represses the synthesis of enzymes involved in aerobic respiration and increases the synthesis of enzymes required for anaerobic respiration.</text>
</comment>
<gene>
    <name evidence="8" type="ORF">GEAM_1703</name>
</gene>
<dbReference type="SUPFAM" id="SSF46785">
    <property type="entry name" value="Winged helix' DNA-binding domain"/>
    <property type="match status" value="1"/>
</dbReference>
<dbReference type="InterPro" id="IPR036390">
    <property type="entry name" value="WH_DNA-bd_sf"/>
</dbReference>
<evidence type="ECO:0000313" key="9">
    <source>
        <dbReference type="Proteomes" id="UP000028640"/>
    </source>
</evidence>